<proteinExistence type="predicted"/>
<evidence type="ECO:0000313" key="1">
    <source>
        <dbReference type="EMBL" id="GAI72435.1"/>
    </source>
</evidence>
<dbReference type="EMBL" id="BARW01001191">
    <property type="protein sequence ID" value="GAI72435.1"/>
    <property type="molecule type" value="Genomic_DNA"/>
</dbReference>
<sequence>MEHVPTTGRSRLHPCTCPVVGAPERRNLKICEYDNVKCPGCGEEREANENATYGLKD</sequence>
<protein>
    <submittedName>
        <fullName evidence="1">Uncharacterized protein</fullName>
    </submittedName>
</protein>
<gene>
    <name evidence="1" type="ORF">S12H4_04019</name>
</gene>
<name>X1SAG7_9ZZZZ</name>
<organism evidence="1">
    <name type="scientific">marine sediment metagenome</name>
    <dbReference type="NCBI Taxonomy" id="412755"/>
    <lineage>
        <taxon>unclassified sequences</taxon>
        <taxon>metagenomes</taxon>
        <taxon>ecological metagenomes</taxon>
    </lineage>
</organism>
<dbReference type="AlphaFoldDB" id="X1SAG7"/>
<comment type="caution">
    <text evidence="1">The sequence shown here is derived from an EMBL/GenBank/DDBJ whole genome shotgun (WGS) entry which is preliminary data.</text>
</comment>
<feature type="non-terminal residue" evidence="1">
    <location>
        <position position="57"/>
    </location>
</feature>
<reference evidence="1" key="1">
    <citation type="journal article" date="2014" name="Front. Microbiol.">
        <title>High frequency of phylogenetically diverse reductive dehalogenase-homologous genes in deep subseafloor sedimentary metagenomes.</title>
        <authorList>
            <person name="Kawai M."/>
            <person name="Futagami T."/>
            <person name="Toyoda A."/>
            <person name="Takaki Y."/>
            <person name="Nishi S."/>
            <person name="Hori S."/>
            <person name="Arai W."/>
            <person name="Tsubouchi T."/>
            <person name="Morono Y."/>
            <person name="Uchiyama I."/>
            <person name="Ito T."/>
            <person name="Fujiyama A."/>
            <person name="Inagaki F."/>
            <person name="Takami H."/>
        </authorList>
    </citation>
    <scope>NUCLEOTIDE SEQUENCE</scope>
    <source>
        <strain evidence="1">Expedition CK06-06</strain>
    </source>
</reference>
<accession>X1SAG7</accession>